<comment type="caution">
    <text evidence="9">The sequence shown here is derived from an EMBL/GenBank/DDBJ whole genome shotgun (WGS) entry which is preliminary data.</text>
</comment>
<name>A0ABR7LMN6_9ACTN</name>
<dbReference type="RefSeq" id="WP_187242975.1">
    <property type="nucleotide sequence ID" value="NZ_BAAAOK010000028.1"/>
</dbReference>
<keyword evidence="10" id="KW-1185">Reference proteome</keyword>
<evidence type="ECO:0000259" key="8">
    <source>
        <dbReference type="Pfam" id="PF02608"/>
    </source>
</evidence>
<dbReference type="InterPro" id="IPR003760">
    <property type="entry name" value="PnrA-like"/>
</dbReference>
<evidence type="ECO:0000256" key="1">
    <source>
        <dbReference type="ARBA" id="ARBA00004193"/>
    </source>
</evidence>
<comment type="subcellular location">
    <subcellularLocation>
        <location evidence="1">Cell membrane</location>
        <topology evidence="1">Lipid-anchor</topology>
    </subcellularLocation>
</comment>
<dbReference type="Gene3D" id="3.40.50.2300">
    <property type="match status" value="2"/>
</dbReference>
<keyword evidence="6" id="KW-0449">Lipoprotein</keyword>
<reference evidence="9 10" key="1">
    <citation type="submission" date="2020-06" db="EMBL/GenBank/DDBJ databases">
        <title>Actinomadura xiongansis sp. nov., isolated from soil of Baiyangdian.</title>
        <authorList>
            <person name="Zhang X."/>
        </authorList>
    </citation>
    <scope>NUCLEOTIDE SEQUENCE [LARGE SCALE GENOMIC DNA]</scope>
    <source>
        <strain evidence="9 10">HBUM206468</strain>
    </source>
</reference>
<keyword evidence="5" id="KW-0472">Membrane</keyword>
<keyword evidence="3" id="KW-1003">Cell membrane</keyword>
<dbReference type="Proteomes" id="UP000805614">
    <property type="component" value="Unassembled WGS sequence"/>
</dbReference>
<gene>
    <name evidence="9" type="ORF">HKK74_10690</name>
</gene>
<feature type="signal peptide" evidence="7">
    <location>
        <begin position="1"/>
        <end position="29"/>
    </location>
</feature>
<dbReference type="PANTHER" id="PTHR34296">
    <property type="entry name" value="TRANSCRIPTIONAL ACTIVATOR PROTEIN MED"/>
    <property type="match status" value="1"/>
</dbReference>
<evidence type="ECO:0000256" key="2">
    <source>
        <dbReference type="ARBA" id="ARBA00008610"/>
    </source>
</evidence>
<evidence type="ECO:0000256" key="4">
    <source>
        <dbReference type="ARBA" id="ARBA00022729"/>
    </source>
</evidence>
<dbReference type="CDD" id="cd06354">
    <property type="entry name" value="PBP1_PrnA-like"/>
    <property type="match status" value="1"/>
</dbReference>
<dbReference type="PANTHER" id="PTHR34296:SF2">
    <property type="entry name" value="ABC TRANSPORTER GUANOSINE-BINDING PROTEIN NUPN"/>
    <property type="match status" value="1"/>
</dbReference>
<dbReference type="InterPro" id="IPR028082">
    <property type="entry name" value="Peripla_BP_I"/>
</dbReference>
<feature type="domain" description="ABC transporter substrate-binding protein PnrA-like" evidence="8">
    <location>
        <begin position="43"/>
        <end position="311"/>
    </location>
</feature>
<protein>
    <submittedName>
        <fullName evidence="9">BMP family ABC transporter substrate-binding protein</fullName>
    </submittedName>
</protein>
<dbReference type="PROSITE" id="PS51257">
    <property type="entry name" value="PROKAR_LIPOPROTEIN"/>
    <property type="match status" value="1"/>
</dbReference>
<evidence type="ECO:0000313" key="10">
    <source>
        <dbReference type="Proteomes" id="UP000805614"/>
    </source>
</evidence>
<dbReference type="SUPFAM" id="SSF53822">
    <property type="entry name" value="Periplasmic binding protein-like I"/>
    <property type="match status" value="1"/>
</dbReference>
<comment type="similarity">
    <text evidence="2">Belongs to the BMP lipoprotein family.</text>
</comment>
<sequence>MSSSPRRLRSLVTLAVGLGVLATGCNASATKEPAADAPGRSFVLITPNPVGTNPFLKLSVQGIEAAGIEQGGSTKVLQSNDPTTITQNVTAATQQKPDVIVAVGFQFNDAFAQAAERNPRQQFVLVDSCTTKLYRNVTCAVFREHEGIFLAGAEAGLLTKSNKVGAVVALDTPQFHRFSDPFGEGAKKVNPEITFTDLFVGGQNPFADPARAKEQANALTAKGVDVVMGAAAAGNPGIFDAAKGGKFTAWGVDTNQCPSAPGVVVDNVVKRTDVVIRNTIDGVLKGKMGLTRSFGLAEDGVALTGLLGDVANSKCLIAKSPSVITKVQELRQQIVTGTLKIDDPAAK</sequence>
<evidence type="ECO:0000256" key="7">
    <source>
        <dbReference type="SAM" id="SignalP"/>
    </source>
</evidence>
<dbReference type="InterPro" id="IPR050957">
    <property type="entry name" value="BMP_lipoprotein"/>
</dbReference>
<proteinExistence type="inferred from homology"/>
<evidence type="ECO:0000313" key="9">
    <source>
        <dbReference type="EMBL" id="MBC6465963.1"/>
    </source>
</evidence>
<feature type="chain" id="PRO_5047327144" evidence="7">
    <location>
        <begin position="30"/>
        <end position="347"/>
    </location>
</feature>
<evidence type="ECO:0000256" key="3">
    <source>
        <dbReference type="ARBA" id="ARBA00022475"/>
    </source>
</evidence>
<dbReference type="Pfam" id="PF02608">
    <property type="entry name" value="Bmp"/>
    <property type="match status" value="1"/>
</dbReference>
<organism evidence="9 10">
    <name type="scientific">Actinomadura alba</name>
    <dbReference type="NCBI Taxonomy" id="406431"/>
    <lineage>
        <taxon>Bacteria</taxon>
        <taxon>Bacillati</taxon>
        <taxon>Actinomycetota</taxon>
        <taxon>Actinomycetes</taxon>
        <taxon>Streptosporangiales</taxon>
        <taxon>Thermomonosporaceae</taxon>
        <taxon>Actinomadura</taxon>
    </lineage>
</organism>
<keyword evidence="4 7" id="KW-0732">Signal</keyword>
<evidence type="ECO:0000256" key="6">
    <source>
        <dbReference type="ARBA" id="ARBA00023288"/>
    </source>
</evidence>
<evidence type="ECO:0000256" key="5">
    <source>
        <dbReference type="ARBA" id="ARBA00023136"/>
    </source>
</evidence>
<dbReference type="EMBL" id="JABVEC010000006">
    <property type="protein sequence ID" value="MBC6465963.1"/>
    <property type="molecule type" value="Genomic_DNA"/>
</dbReference>
<accession>A0ABR7LMN6</accession>